<name>A0A8J2N458_9PLEO</name>
<evidence type="ECO:0000259" key="3">
    <source>
        <dbReference type="PROSITE" id="PS50076"/>
    </source>
</evidence>
<dbReference type="RefSeq" id="XP_043173500.1">
    <property type="nucleotide sequence ID" value="XM_043317565.1"/>
</dbReference>
<dbReference type="CDD" id="cd06257">
    <property type="entry name" value="DnaJ"/>
    <property type="match status" value="1"/>
</dbReference>
<protein>
    <recommendedName>
        <fullName evidence="3">J domain-containing protein</fullName>
    </recommendedName>
</protein>
<feature type="compositionally biased region" description="Acidic residues" evidence="2">
    <location>
        <begin position="117"/>
        <end position="132"/>
    </location>
</feature>
<dbReference type="Gene3D" id="1.10.287.110">
    <property type="entry name" value="DnaJ domain"/>
    <property type="match status" value="1"/>
</dbReference>
<comment type="caution">
    <text evidence="4">The sequence shown here is derived from an EMBL/GenBank/DDBJ whole genome shotgun (WGS) entry which is preliminary data.</text>
</comment>
<dbReference type="PANTHER" id="PTHR43096">
    <property type="entry name" value="DNAJ HOMOLOG 1, MITOCHONDRIAL-RELATED"/>
    <property type="match status" value="1"/>
</dbReference>
<dbReference type="Proteomes" id="UP000676310">
    <property type="component" value="Unassembled WGS sequence"/>
</dbReference>
<reference evidence="4" key="1">
    <citation type="submission" date="2021-05" db="EMBL/GenBank/DDBJ databases">
        <authorList>
            <person name="Stam R."/>
        </authorList>
    </citation>
    <scope>NUCLEOTIDE SEQUENCE</scope>
    <source>
        <strain evidence="4">CS162</strain>
    </source>
</reference>
<evidence type="ECO:0000313" key="4">
    <source>
        <dbReference type="EMBL" id="CAG5181974.1"/>
    </source>
</evidence>
<dbReference type="InterPro" id="IPR001623">
    <property type="entry name" value="DnaJ_domain"/>
</dbReference>
<dbReference type="OrthoDB" id="445556at2759"/>
<dbReference type="SUPFAM" id="SSF46565">
    <property type="entry name" value="Chaperone J-domain"/>
    <property type="match status" value="1"/>
</dbReference>
<feature type="domain" description="J" evidence="3">
    <location>
        <begin position="5"/>
        <end position="75"/>
    </location>
</feature>
<keyword evidence="5" id="KW-1185">Reference proteome</keyword>
<dbReference type="InterPro" id="IPR036869">
    <property type="entry name" value="J_dom_sf"/>
</dbReference>
<organism evidence="4 5">
    <name type="scientific">Alternaria atra</name>
    <dbReference type="NCBI Taxonomy" id="119953"/>
    <lineage>
        <taxon>Eukaryota</taxon>
        <taxon>Fungi</taxon>
        <taxon>Dikarya</taxon>
        <taxon>Ascomycota</taxon>
        <taxon>Pezizomycotina</taxon>
        <taxon>Dothideomycetes</taxon>
        <taxon>Pleosporomycetidae</taxon>
        <taxon>Pleosporales</taxon>
        <taxon>Pleosporineae</taxon>
        <taxon>Pleosporaceae</taxon>
        <taxon>Alternaria</taxon>
        <taxon>Alternaria sect. Ulocladioides</taxon>
    </lineage>
</organism>
<dbReference type="PANTHER" id="PTHR43096:SF52">
    <property type="entry name" value="DNAJ HOMOLOG 1, MITOCHONDRIAL-RELATED"/>
    <property type="match status" value="1"/>
</dbReference>
<feature type="compositionally biased region" description="Polar residues" evidence="2">
    <location>
        <begin position="138"/>
        <end position="152"/>
    </location>
</feature>
<gene>
    <name evidence="4" type="ORF">ALTATR162_LOCUS9929</name>
</gene>
<dbReference type="Pfam" id="PF00226">
    <property type="entry name" value="DnaJ"/>
    <property type="match status" value="1"/>
</dbReference>
<dbReference type="GO" id="GO:0051082">
    <property type="term" value="F:unfolded protein binding"/>
    <property type="evidence" value="ECO:0007669"/>
    <property type="project" value="TreeGrafter"/>
</dbReference>
<proteinExistence type="predicted"/>
<evidence type="ECO:0000313" key="5">
    <source>
        <dbReference type="Proteomes" id="UP000676310"/>
    </source>
</evidence>
<dbReference type="SMART" id="SM00271">
    <property type="entry name" value="DnaJ"/>
    <property type="match status" value="1"/>
</dbReference>
<dbReference type="GO" id="GO:0042026">
    <property type="term" value="P:protein refolding"/>
    <property type="evidence" value="ECO:0007669"/>
    <property type="project" value="TreeGrafter"/>
</dbReference>
<evidence type="ECO:0000256" key="1">
    <source>
        <dbReference type="ARBA" id="ARBA00023186"/>
    </source>
</evidence>
<evidence type="ECO:0000256" key="2">
    <source>
        <dbReference type="SAM" id="MobiDB-lite"/>
    </source>
</evidence>
<sequence>MPLETHYTVLGISRSASTEEAEAAYHAILLANHPDKTQHLALPARGFAEWHICAAQAAYEVLLDPERAAKYDAKVGIQDSFDSGDTWGRPWDGTSFGTSEPERGFPSHHSRSSSSNDAEEYDFVDVEEDETSPDSAGGYTSSPPSCTDQASSYHPQAEYCHGLTRTTTDMNIELKGWSLYLLLFMKFRFLNTVTALLTGSDTRTIALELHLERNKSYRPISPESPVRKNPELIIDIEYIPNGARGVSNDQTVFKEVTKDSLTLSICITSTPFDVNQFTIPPWMFGFDFDMNGHPAAWGRKRGTCIIITQDKQSIADTPEDVLKRDVGLTVNVFCGLGDEKFTGVEYMFNLL</sequence>
<dbReference type="AlphaFoldDB" id="A0A8J2N458"/>
<keyword evidence="1" id="KW-0143">Chaperone</keyword>
<accession>A0A8J2N458</accession>
<dbReference type="EMBL" id="CAJRGZ010000027">
    <property type="protein sequence ID" value="CAG5181974.1"/>
    <property type="molecule type" value="Genomic_DNA"/>
</dbReference>
<dbReference type="PROSITE" id="PS50076">
    <property type="entry name" value="DNAJ_2"/>
    <property type="match status" value="1"/>
</dbReference>
<dbReference type="GeneID" id="67022204"/>
<dbReference type="PRINTS" id="PR00625">
    <property type="entry name" value="JDOMAIN"/>
</dbReference>
<dbReference type="GO" id="GO:0005737">
    <property type="term" value="C:cytoplasm"/>
    <property type="evidence" value="ECO:0007669"/>
    <property type="project" value="TreeGrafter"/>
</dbReference>
<feature type="region of interest" description="Disordered" evidence="2">
    <location>
        <begin position="86"/>
        <end position="152"/>
    </location>
</feature>